<sequence>MLPAVVTAAGLLVTTAAVLPAAAAPPSAVRDASADSGRQVPAYRASSDPRRVVRVFSVTFWARAGERRYVAAQVIARQSRSTSDSLLMASASIICSPDNGKVVRASATENLRRGTSATFKPRFVYVVPRTGMVECVLLASGLRPRPSSHGYRSSNVWSVAAGSSLSVSEPMSSWARSVETDARSRVLDGQERWTPIATVARVHARRSFELTSDHKVTTCSAVGGSRDSTTIGRELCSSRVSTQGTVVRLTVSAVQLDARGSPCARTQVFSQLRRVTAAVHHAMVFSKSVVRVSRARSCRPAFAIRGSLEHVRGADVVVHAPSELTSIVSD</sequence>
<evidence type="ECO:0000313" key="2">
    <source>
        <dbReference type="EMBL" id="GAA4690831.1"/>
    </source>
</evidence>
<dbReference type="EMBL" id="BAABKM010000001">
    <property type="protein sequence ID" value="GAA4690831.1"/>
    <property type="molecule type" value="Genomic_DNA"/>
</dbReference>
<organism evidence="2 3">
    <name type="scientific">Nocardioides conyzicola</name>
    <dbReference type="NCBI Taxonomy" id="1651781"/>
    <lineage>
        <taxon>Bacteria</taxon>
        <taxon>Bacillati</taxon>
        <taxon>Actinomycetota</taxon>
        <taxon>Actinomycetes</taxon>
        <taxon>Propionibacteriales</taxon>
        <taxon>Nocardioidaceae</taxon>
        <taxon>Nocardioides</taxon>
    </lineage>
</organism>
<feature type="signal peptide" evidence="1">
    <location>
        <begin position="1"/>
        <end position="23"/>
    </location>
</feature>
<accession>A0ABP8WJF9</accession>
<evidence type="ECO:0008006" key="4">
    <source>
        <dbReference type="Google" id="ProtNLM"/>
    </source>
</evidence>
<gene>
    <name evidence="2" type="ORF">GCM10023349_01710</name>
</gene>
<name>A0ABP8WJF9_9ACTN</name>
<comment type="caution">
    <text evidence="2">The sequence shown here is derived from an EMBL/GenBank/DDBJ whole genome shotgun (WGS) entry which is preliminary data.</text>
</comment>
<proteinExistence type="predicted"/>
<feature type="chain" id="PRO_5047479568" description="Secreted protein" evidence="1">
    <location>
        <begin position="24"/>
        <end position="330"/>
    </location>
</feature>
<keyword evidence="1" id="KW-0732">Signal</keyword>
<evidence type="ECO:0000256" key="1">
    <source>
        <dbReference type="SAM" id="SignalP"/>
    </source>
</evidence>
<dbReference type="Proteomes" id="UP001499974">
    <property type="component" value="Unassembled WGS sequence"/>
</dbReference>
<protein>
    <recommendedName>
        <fullName evidence="4">Secreted protein</fullName>
    </recommendedName>
</protein>
<keyword evidence="3" id="KW-1185">Reference proteome</keyword>
<evidence type="ECO:0000313" key="3">
    <source>
        <dbReference type="Proteomes" id="UP001499974"/>
    </source>
</evidence>
<reference evidence="3" key="1">
    <citation type="journal article" date="2019" name="Int. J. Syst. Evol. Microbiol.">
        <title>The Global Catalogue of Microorganisms (GCM) 10K type strain sequencing project: providing services to taxonomists for standard genome sequencing and annotation.</title>
        <authorList>
            <consortium name="The Broad Institute Genomics Platform"/>
            <consortium name="The Broad Institute Genome Sequencing Center for Infectious Disease"/>
            <person name="Wu L."/>
            <person name="Ma J."/>
        </authorList>
    </citation>
    <scope>NUCLEOTIDE SEQUENCE [LARGE SCALE GENOMIC DNA]</scope>
    <source>
        <strain evidence="3">JCM 18531</strain>
    </source>
</reference>